<feature type="domain" description="Beta-mannosidase-like galactose-binding" evidence="2">
    <location>
        <begin position="1151"/>
        <end position="1228"/>
    </location>
</feature>
<dbReference type="PANTHER" id="PTHR36848">
    <property type="entry name" value="DNA-BINDING PROTEIN (PUTATIVE SECRETED PROTEIN)-RELATED"/>
    <property type="match status" value="1"/>
</dbReference>
<dbReference type="EMBL" id="JAOPKB010000019">
    <property type="protein sequence ID" value="MCU4975482.1"/>
    <property type="molecule type" value="Genomic_DNA"/>
</dbReference>
<proteinExistence type="predicted"/>
<dbReference type="InterPro" id="IPR054593">
    <property type="entry name" value="Beta-mannosidase-like_N2"/>
</dbReference>
<sequence length="1279" mass="142378">MTANDREALSALAAEFLEPRPEHGPVPQWWLDGDSLDDERLTEQLEALSENGVTGVCLISKLPTGHDGTTPGYFTEEWWSHVEHIAAECERLDMELWIHDETYHHNPPTWWEYWQNRIRTEAATNDELRGHAVHREGADVAAGESITVDLPEEFDPLSVAAYPRGDEGRLDLDGAVELGVEDGRVTWSAPDGPTTDHDTWHVAAVGRRPADLRYTSSETVERYIDLHYEEYVRRLGDQVGETLVGTFEDELRILNYGIPCDDAVLDRFRQDRGYDPTSELIALYEECEETARVRTDYYDVVVSLLEENWFEPLYEWHEEHDMKRANDNYGRNNIAQGTELYGDYYRTMRWYQAPGYDDGAPKAIGERNFFDAKLAASIAACYDRDYVWGELFHSTTWGFRPDNQLAGIVENVCYGCSRYDKHGLYYTTLGGWWAHAPPDVHFRQPYWEDVGALNDAATRLSRLFSDGTPDVDVALAFPVRSMHADWHPEEGIGDRGTEIDERTRDLAAGLYGDGMDLVIADDESLVDAADEGHLELSGMRIPALVLPPSTAIAADTLRTAVNLFESGGVVVASGRLPTTVVDDGTGGADLDDALETLFGDAVSAARSGEISDRTVTEHPSGGATILAPSGADVADEIRSHVETSVRVDAPDVYHTHRTVAGGEGEAYLLFNARDEEREIGVELRGDGRPERWDPLTGETTPIREYDRVDDYLRFEFDVGPHDFRVVVVDETASADRPHVRESELDVVKVDADAVRGYATAGGTVTVEATDGERTYRGRTESTAPDAVTLTDDWEFELVPTLDNHWGDFRYPASDDVIGPEVKALSYRRERPNEDGIERGWHRPTARISRWEEVRPTYGPYFYRMQGTTDEGPETMPDDLEFDAGASKWEPYEFSQTTGKPGINPYLMGYMGAISDYFLVSPPANEDDLDATYFWTTVDVPEDGFYRCYFGPGVTTVRLGAYEFETEQGQEADWGVKIPRNDGGYETSIQLPAGTTPLLLTVEPDVETYAAFEPEPGTALERDASNTPRLRWFFGDGMGGVRFDPRPQEDSVGWYRFDAPVGTAAFSLPLEGDARVWIDGEERSIEDASGDARVELPEPLRAPTTVAVRVEQARGAYGGAAWMRPIAVETEPVSIAAENWPALGLTSYSGRAVYRQTFDLPAFEDGDRVTLVIDDVVSAASVTLNDDSVGSVFSRPFSLDVSGVVTPGENLLEIEVGNSLANHFKRETPIDYTEQYARNFVSPDAGRLPEVDEDVRLAGGLRGPVTVRIEPEVEIKLDAK</sequence>
<organism evidence="3 4">
    <name type="scientific">Natronoglomus mannanivorans</name>
    <dbReference type="NCBI Taxonomy" id="2979990"/>
    <lineage>
        <taxon>Archaea</taxon>
        <taxon>Methanobacteriati</taxon>
        <taxon>Methanobacteriota</taxon>
        <taxon>Stenosarchaea group</taxon>
        <taxon>Halobacteria</taxon>
        <taxon>Halobacteriales</taxon>
        <taxon>Natrialbaceae</taxon>
        <taxon>Natronoglomus</taxon>
    </lineage>
</organism>
<dbReference type="RefSeq" id="WP_338009200.1">
    <property type="nucleotide sequence ID" value="NZ_JAOPKB010000019.1"/>
</dbReference>
<evidence type="ECO:0000313" key="3">
    <source>
        <dbReference type="EMBL" id="MCU4975482.1"/>
    </source>
</evidence>
<gene>
    <name evidence="3" type="ORF">OB955_22595</name>
</gene>
<evidence type="ECO:0000256" key="1">
    <source>
        <dbReference type="ARBA" id="ARBA00022801"/>
    </source>
</evidence>
<dbReference type="InterPro" id="IPR008979">
    <property type="entry name" value="Galactose-bd-like_sf"/>
</dbReference>
<dbReference type="Gene3D" id="2.60.120.260">
    <property type="entry name" value="Galactose-binding domain-like"/>
    <property type="match status" value="1"/>
</dbReference>
<comment type="caution">
    <text evidence="3">The sequence shown here is derived from an EMBL/GenBank/DDBJ whole genome shotgun (WGS) entry which is preliminary data.</text>
</comment>
<dbReference type="InterPro" id="IPR053161">
    <property type="entry name" value="Ulvan_degrading_GH"/>
</dbReference>
<evidence type="ECO:0000259" key="2">
    <source>
        <dbReference type="Pfam" id="PF22666"/>
    </source>
</evidence>
<dbReference type="PANTHER" id="PTHR36848:SF2">
    <property type="entry name" value="SECRETED PROTEIN"/>
    <property type="match status" value="1"/>
</dbReference>
<name>A0ABT2QKL4_9EURY</name>
<accession>A0ABT2QKL4</accession>
<reference evidence="3 4" key="1">
    <citation type="submission" date="2022-09" db="EMBL/GenBank/DDBJ databases">
        <title>Enrichment on poylsaccharides allowed isolation of novel metabolic and taxonomic groups of Haloarchaea.</title>
        <authorList>
            <person name="Sorokin D.Y."/>
            <person name="Elcheninov A.G."/>
            <person name="Khizhniak T.V."/>
            <person name="Kolganova T.V."/>
            <person name="Kublanov I.V."/>
        </authorList>
    </citation>
    <scope>NUCLEOTIDE SEQUENCE [LARGE SCALE GENOMIC DNA]</scope>
    <source>
        <strain evidence="3 4">AArc-m2/3/4</strain>
    </source>
</reference>
<keyword evidence="4" id="KW-1185">Reference proteome</keyword>
<dbReference type="Proteomes" id="UP001320972">
    <property type="component" value="Unassembled WGS sequence"/>
</dbReference>
<keyword evidence="1" id="KW-0378">Hydrolase</keyword>
<evidence type="ECO:0000313" key="4">
    <source>
        <dbReference type="Proteomes" id="UP001320972"/>
    </source>
</evidence>
<dbReference type="Pfam" id="PF22666">
    <property type="entry name" value="Glyco_hydro_2_N2"/>
    <property type="match status" value="1"/>
</dbReference>
<protein>
    <recommendedName>
        <fullName evidence="2">Beta-mannosidase-like galactose-binding domain-containing protein</fullName>
    </recommendedName>
</protein>
<dbReference type="SUPFAM" id="SSF49785">
    <property type="entry name" value="Galactose-binding domain-like"/>
    <property type="match status" value="1"/>
</dbReference>